<dbReference type="PANTHER" id="PTHR33528:SF17">
    <property type="entry name" value="TRANSMEMBRANE PROTEIN"/>
    <property type="match status" value="1"/>
</dbReference>
<feature type="domain" description="Ubiquitin-like protease family profile" evidence="3">
    <location>
        <begin position="136"/>
        <end position="197"/>
    </location>
</feature>
<evidence type="ECO:0000256" key="2">
    <source>
        <dbReference type="ARBA" id="ARBA00022801"/>
    </source>
</evidence>
<dbReference type="PANTHER" id="PTHR33528">
    <property type="entry name" value="OS07G0239500 PROTEIN"/>
    <property type="match status" value="1"/>
</dbReference>
<dbReference type="AlphaFoldDB" id="A0A8S9JZI1"/>
<dbReference type="GO" id="GO:0006508">
    <property type="term" value="P:proteolysis"/>
    <property type="evidence" value="ECO:0007669"/>
    <property type="project" value="UniProtKB-KW"/>
</dbReference>
<proteinExistence type="predicted"/>
<dbReference type="GO" id="GO:0008234">
    <property type="term" value="F:cysteine-type peptidase activity"/>
    <property type="evidence" value="ECO:0007669"/>
    <property type="project" value="InterPro"/>
</dbReference>
<name>A0A8S9JZI1_BRACR</name>
<keyword evidence="1" id="KW-0645">Protease</keyword>
<sequence length="237" mass="27550">MGIMKRSFSFLTGTACGIYIAQNYKVPNINKLAHCAVSMVKELEKRYRKPERSDDKSPYTANRTARVIISNRKLYPGYNPFAPIDKNKLRELAEWLKSCPYYRTALDKKPRKSRTRWYQILRTSLEWLEDCTTYCLEPFTYERPTNIPPARAGDFGVYTLKYIECHALGIEFSKKDFAKANGKSMRDKMAVDIFRELPDAHEFENKDMDDILEDLQLSRLDDLTISSLESLLSSDLL</sequence>
<organism evidence="4">
    <name type="scientific">Brassica cretica</name>
    <name type="common">Mustard</name>
    <dbReference type="NCBI Taxonomy" id="69181"/>
    <lineage>
        <taxon>Eukaryota</taxon>
        <taxon>Viridiplantae</taxon>
        <taxon>Streptophyta</taxon>
        <taxon>Embryophyta</taxon>
        <taxon>Tracheophyta</taxon>
        <taxon>Spermatophyta</taxon>
        <taxon>Magnoliopsida</taxon>
        <taxon>eudicotyledons</taxon>
        <taxon>Gunneridae</taxon>
        <taxon>Pentapetalae</taxon>
        <taxon>rosids</taxon>
        <taxon>malvids</taxon>
        <taxon>Brassicales</taxon>
        <taxon>Brassicaceae</taxon>
        <taxon>Brassiceae</taxon>
        <taxon>Brassica</taxon>
    </lineage>
</organism>
<dbReference type="InterPro" id="IPR003653">
    <property type="entry name" value="Peptidase_C48_C"/>
</dbReference>
<dbReference type="InterPro" id="IPR027854">
    <property type="entry name" value="STMP1"/>
</dbReference>
<gene>
    <name evidence="4" type="ORF">F2Q70_00035067</name>
</gene>
<reference evidence="4" key="1">
    <citation type="submission" date="2019-12" db="EMBL/GenBank/DDBJ databases">
        <title>Genome sequencing and annotation of Brassica cretica.</title>
        <authorList>
            <person name="Studholme D.J."/>
            <person name="Sarris P.F."/>
        </authorList>
    </citation>
    <scope>NUCLEOTIDE SEQUENCE</scope>
    <source>
        <strain evidence="4">PFS-102/07</strain>
        <tissue evidence="4">Leaf</tissue>
    </source>
</reference>
<evidence type="ECO:0000256" key="1">
    <source>
        <dbReference type="ARBA" id="ARBA00022670"/>
    </source>
</evidence>
<dbReference type="Pfam" id="PF15054">
    <property type="entry name" value="DUF4535"/>
    <property type="match status" value="1"/>
</dbReference>
<dbReference type="EMBL" id="QGKY02000246">
    <property type="protein sequence ID" value="KAF2587269.1"/>
    <property type="molecule type" value="Genomic_DNA"/>
</dbReference>
<accession>A0A8S9JZI1</accession>
<comment type="caution">
    <text evidence="4">The sequence shown here is derived from an EMBL/GenBank/DDBJ whole genome shotgun (WGS) entry which is preliminary data.</text>
</comment>
<evidence type="ECO:0000313" key="4">
    <source>
        <dbReference type="EMBL" id="KAF2587269.1"/>
    </source>
</evidence>
<keyword evidence="2" id="KW-0378">Hydrolase</keyword>
<evidence type="ECO:0000259" key="3">
    <source>
        <dbReference type="Pfam" id="PF02902"/>
    </source>
</evidence>
<protein>
    <recommendedName>
        <fullName evidence="3">Ubiquitin-like protease family profile domain-containing protein</fullName>
    </recommendedName>
</protein>
<dbReference type="Pfam" id="PF02902">
    <property type="entry name" value="Peptidase_C48"/>
    <property type="match status" value="1"/>
</dbReference>